<dbReference type="PANTHER" id="PTHR45080">
    <property type="entry name" value="CONTACTIN 5"/>
    <property type="match status" value="1"/>
</dbReference>
<gene>
    <name evidence="4" type="ORF">METZ01_LOCUS192336</name>
</gene>
<dbReference type="PANTHER" id="PTHR45080:SF8">
    <property type="entry name" value="IG-LIKE DOMAIN-CONTAINING PROTEIN"/>
    <property type="match status" value="1"/>
</dbReference>
<dbReference type="Pfam" id="PF07679">
    <property type="entry name" value="I-set"/>
    <property type="match status" value="1"/>
</dbReference>
<dbReference type="GO" id="GO:0005886">
    <property type="term" value="C:plasma membrane"/>
    <property type="evidence" value="ECO:0007669"/>
    <property type="project" value="TreeGrafter"/>
</dbReference>
<evidence type="ECO:0000256" key="2">
    <source>
        <dbReference type="ARBA" id="ARBA00023157"/>
    </source>
</evidence>
<dbReference type="InterPro" id="IPR050958">
    <property type="entry name" value="Cell_Adh-Cytoskel_Orgn"/>
</dbReference>
<dbReference type="SUPFAM" id="SSF48726">
    <property type="entry name" value="Immunoglobulin"/>
    <property type="match status" value="2"/>
</dbReference>
<proteinExistence type="predicted"/>
<evidence type="ECO:0000313" key="4">
    <source>
        <dbReference type="EMBL" id="SVB39482.1"/>
    </source>
</evidence>
<accession>A0A382DN75</accession>
<feature type="non-terminal residue" evidence="4">
    <location>
        <position position="1"/>
    </location>
</feature>
<name>A0A382DN75_9ZZZZ</name>
<dbReference type="Gene3D" id="2.60.40.10">
    <property type="entry name" value="Immunoglobulins"/>
    <property type="match status" value="2"/>
</dbReference>
<dbReference type="EMBL" id="UINC01040090">
    <property type="protein sequence ID" value="SVB39482.1"/>
    <property type="molecule type" value="Genomic_DNA"/>
</dbReference>
<dbReference type="GO" id="GO:0007156">
    <property type="term" value="P:homophilic cell adhesion via plasma membrane adhesion molecules"/>
    <property type="evidence" value="ECO:0007669"/>
    <property type="project" value="TreeGrafter"/>
</dbReference>
<dbReference type="InterPro" id="IPR003599">
    <property type="entry name" value="Ig_sub"/>
</dbReference>
<dbReference type="InterPro" id="IPR036179">
    <property type="entry name" value="Ig-like_dom_sf"/>
</dbReference>
<reference evidence="4" key="1">
    <citation type="submission" date="2018-05" db="EMBL/GenBank/DDBJ databases">
        <authorList>
            <person name="Lanie J.A."/>
            <person name="Ng W.-L."/>
            <person name="Kazmierczak K.M."/>
            <person name="Andrzejewski T.M."/>
            <person name="Davidsen T.M."/>
            <person name="Wayne K.J."/>
            <person name="Tettelin H."/>
            <person name="Glass J.I."/>
            <person name="Rusch D."/>
            <person name="Podicherti R."/>
            <person name="Tsui H.-C.T."/>
            <person name="Winkler M.E."/>
        </authorList>
    </citation>
    <scope>NUCLEOTIDE SEQUENCE</scope>
</reference>
<protein>
    <recommendedName>
        <fullName evidence="3">Ig-like domain-containing protein</fullName>
    </recommendedName>
</protein>
<dbReference type="InterPro" id="IPR007110">
    <property type="entry name" value="Ig-like_dom"/>
</dbReference>
<dbReference type="InterPro" id="IPR013783">
    <property type="entry name" value="Ig-like_fold"/>
</dbReference>
<keyword evidence="1" id="KW-0732">Signal</keyword>
<feature type="domain" description="Ig-like" evidence="3">
    <location>
        <begin position="345"/>
        <end position="425"/>
    </location>
</feature>
<feature type="non-terminal residue" evidence="4">
    <location>
        <position position="594"/>
    </location>
</feature>
<dbReference type="SMART" id="SM00409">
    <property type="entry name" value="IG"/>
    <property type="match status" value="2"/>
</dbReference>
<dbReference type="AlphaFoldDB" id="A0A382DN75"/>
<organism evidence="4">
    <name type="scientific">marine metagenome</name>
    <dbReference type="NCBI Taxonomy" id="408172"/>
    <lineage>
        <taxon>unclassified sequences</taxon>
        <taxon>metagenomes</taxon>
        <taxon>ecological metagenomes</taxon>
    </lineage>
</organism>
<sequence length="594" mass="66674">SKSSDGEDSARGYFPSNDWGYQTFAVRFEGPGYLTFKWRLESSLEHIDDSLGCFLDDEYSDPVAFLYEANLSSRAKWHDNRLIIPEGRHTLYFTFEKWSDRIGKAYIDEMVFTKAEPGKPTSVTVSSVEAEPDLSQSIELKVESADGYPFPTFQWRLNSEAIEGATNSIYRVEHAWDFDAGEYTVVASNEHGSLESEPLKVTVSGEGISSLADGLDATGLKFATGGDKKWSRAKINDAEDGDAIRSLSLLEFQSSWVMTVVEGPGVLEFDWKIIGPEFDDRLIFSIDGKQTETLFGSSEWETIRTFIPEGRHILEWEFFRDSWETGRHNGYLDALQFYIPEDAVPEFVEQPQDATAEGTDGVVFSVEVDGWPFPELQWYRDGKPLIGETSDKLTLGTVWPDDEGEYWVVAQNTHGEAQSESARLTLNWENNEDLAEALDTEGIDFISGAEFAWELQTDETSDGEDALHVTGLPDWGGDVVYAELKIRLQGPGELTFKAKVEGNLQIFRAFIGQATIWDEDFVTLRDREVDWTEYSLIIPAGRHEVTFLFLQGPKEGGPDSSLWLDEMEFKSSEPPNPATKLVLADLADGKLVLS</sequence>
<keyword evidence="2" id="KW-1015">Disulfide bond</keyword>
<evidence type="ECO:0000256" key="1">
    <source>
        <dbReference type="ARBA" id="ARBA00022729"/>
    </source>
</evidence>
<dbReference type="PROSITE" id="PS50835">
    <property type="entry name" value="IG_LIKE"/>
    <property type="match status" value="1"/>
</dbReference>
<dbReference type="InterPro" id="IPR013098">
    <property type="entry name" value="Ig_I-set"/>
</dbReference>
<evidence type="ECO:0000259" key="3">
    <source>
        <dbReference type="PROSITE" id="PS50835"/>
    </source>
</evidence>